<name>A0A1M6L3S5_REIAG</name>
<reference evidence="5" key="1">
    <citation type="submission" date="2016-11" db="EMBL/GenBank/DDBJ databases">
        <authorList>
            <person name="Varghese N."/>
            <person name="Submissions S."/>
        </authorList>
    </citation>
    <scope>NUCLEOTIDE SEQUENCE [LARGE SCALE GENOMIC DNA]</scope>
    <source>
        <strain evidence="5">DSM 26134</strain>
    </source>
</reference>
<dbReference type="InterPro" id="IPR012338">
    <property type="entry name" value="Beta-lactam/transpept-like"/>
</dbReference>
<dbReference type="AlphaFoldDB" id="A0A1M6L3S5"/>
<protein>
    <submittedName>
        <fullName evidence="4">D-alanyl-D-alanine carboxypeptidase / D-alanyl-D-alanine-endopeptidase (Penicillin-binding protein 4)</fullName>
    </submittedName>
</protein>
<keyword evidence="5" id="KW-1185">Reference proteome</keyword>
<dbReference type="RefSeq" id="WP_139280887.1">
    <property type="nucleotide sequence ID" value="NZ_FRAA01000001.1"/>
</dbReference>
<organism evidence="4 5">
    <name type="scientific">Reichenbachiella agariperforans</name>
    <dbReference type="NCBI Taxonomy" id="156994"/>
    <lineage>
        <taxon>Bacteria</taxon>
        <taxon>Pseudomonadati</taxon>
        <taxon>Bacteroidota</taxon>
        <taxon>Cytophagia</taxon>
        <taxon>Cytophagales</taxon>
        <taxon>Reichenbachiellaceae</taxon>
        <taxon>Reichenbachiella</taxon>
    </lineage>
</organism>
<evidence type="ECO:0000256" key="3">
    <source>
        <dbReference type="SAM" id="Phobius"/>
    </source>
</evidence>
<accession>A0A1M6L3S5</accession>
<proteinExistence type="inferred from homology"/>
<dbReference type="Gene3D" id="3.40.710.10">
    <property type="entry name" value="DD-peptidase/beta-lactamase superfamily"/>
    <property type="match status" value="2"/>
</dbReference>
<dbReference type="STRING" id="156994.SAMN04488028_101812"/>
<keyword evidence="4" id="KW-0645">Protease</keyword>
<keyword evidence="4" id="KW-0121">Carboxypeptidase</keyword>
<keyword evidence="3" id="KW-0472">Membrane</keyword>
<dbReference type="PANTHER" id="PTHR30023">
    <property type="entry name" value="D-ALANYL-D-ALANINE CARBOXYPEPTIDASE"/>
    <property type="match status" value="1"/>
</dbReference>
<dbReference type="InterPro" id="IPR000667">
    <property type="entry name" value="Peptidase_S13"/>
</dbReference>
<dbReference type="GO" id="GO:0004185">
    <property type="term" value="F:serine-type carboxypeptidase activity"/>
    <property type="evidence" value="ECO:0007669"/>
    <property type="project" value="InterPro"/>
</dbReference>
<keyword evidence="3" id="KW-1133">Transmembrane helix</keyword>
<dbReference type="EMBL" id="FRAA01000001">
    <property type="protein sequence ID" value="SHJ65846.1"/>
    <property type="molecule type" value="Genomic_DNA"/>
</dbReference>
<dbReference type="GO" id="GO:0006508">
    <property type="term" value="P:proteolysis"/>
    <property type="evidence" value="ECO:0007669"/>
    <property type="project" value="InterPro"/>
</dbReference>
<evidence type="ECO:0000256" key="1">
    <source>
        <dbReference type="ARBA" id="ARBA00006096"/>
    </source>
</evidence>
<sequence>MTEITPDAHLFFKEKPVTLSMILNRVAALLFVCISVTSCVTMKQNLKSKKITKSILEDEVLQDHFTGFVLHDPEANENLIELNADKFFTPASNTKLITFYGGLMALGDSIPGLIYETRNDTLFFTGTGDPTFLNPDFNNQVAFDFISNSPLHLAYVTPNFKDDIHAPGWTWEDYEYYFQAERSGFPVYANEVHFIYDTLRHEFDILPRFFEDQVQLYETFEKTYSHARNLHANIFHFAPDTARSAYKNRIPFQTSDELTLALLQDTLHRKVHLAQNFEFEYPQTIYSIESNDIYALMLKRSDNFIAEQLQYLATSELKIEMNSTAFRNQLLLRELYPYREQLVWKDGSGLSRYNLVTPQFMISLMKLILAEITIDRFKSLLPTGGTDGTIKGWYKPEEGQPPYIYAKTGTLSNNHNLTGIIHTQSGKDLLFTFMNNNYRGSSYPVKSEMQKILKHIHETY</sequence>
<evidence type="ECO:0000313" key="5">
    <source>
        <dbReference type="Proteomes" id="UP000184474"/>
    </source>
</evidence>
<dbReference type="Proteomes" id="UP000184474">
    <property type="component" value="Unassembled WGS sequence"/>
</dbReference>
<dbReference type="SUPFAM" id="SSF56601">
    <property type="entry name" value="beta-lactamase/transpeptidase-like"/>
    <property type="match status" value="1"/>
</dbReference>
<feature type="transmembrane region" description="Helical" evidence="3">
    <location>
        <begin position="22"/>
        <end position="42"/>
    </location>
</feature>
<dbReference type="GO" id="GO:0000270">
    <property type="term" value="P:peptidoglycan metabolic process"/>
    <property type="evidence" value="ECO:0007669"/>
    <property type="project" value="TreeGrafter"/>
</dbReference>
<dbReference type="PRINTS" id="PR00922">
    <property type="entry name" value="DADACBPTASE3"/>
</dbReference>
<gene>
    <name evidence="4" type="ORF">SAMN04488028_101812</name>
</gene>
<dbReference type="Pfam" id="PF02113">
    <property type="entry name" value="Peptidase_S13"/>
    <property type="match status" value="2"/>
</dbReference>
<dbReference type="PANTHER" id="PTHR30023:SF0">
    <property type="entry name" value="PENICILLIN-SENSITIVE CARBOXYPEPTIDASE A"/>
    <property type="match status" value="1"/>
</dbReference>
<evidence type="ECO:0000313" key="4">
    <source>
        <dbReference type="EMBL" id="SHJ65846.1"/>
    </source>
</evidence>
<evidence type="ECO:0000256" key="2">
    <source>
        <dbReference type="ARBA" id="ARBA00022801"/>
    </source>
</evidence>
<keyword evidence="2" id="KW-0378">Hydrolase</keyword>
<comment type="similarity">
    <text evidence="1">Belongs to the peptidase S13 family.</text>
</comment>
<keyword evidence="3" id="KW-0812">Transmembrane</keyword>